<dbReference type="AlphaFoldDB" id="A0A914GZN7"/>
<feature type="region of interest" description="Disordered" evidence="2">
    <location>
        <begin position="253"/>
        <end position="300"/>
    </location>
</feature>
<organism evidence="3 4">
    <name type="scientific">Globodera rostochiensis</name>
    <name type="common">Golden nematode worm</name>
    <name type="synonym">Heterodera rostochiensis</name>
    <dbReference type="NCBI Taxonomy" id="31243"/>
    <lineage>
        <taxon>Eukaryota</taxon>
        <taxon>Metazoa</taxon>
        <taxon>Ecdysozoa</taxon>
        <taxon>Nematoda</taxon>
        <taxon>Chromadorea</taxon>
        <taxon>Rhabditida</taxon>
        <taxon>Tylenchina</taxon>
        <taxon>Tylenchomorpha</taxon>
        <taxon>Tylenchoidea</taxon>
        <taxon>Heteroderidae</taxon>
        <taxon>Heteroderinae</taxon>
        <taxon>Globodera</taxon>
    </lineage>
</organism>
<feature type="region of interest" description="Disordered" evidence="2">
    <location>
        <begin position="765"/>
        <end position="838"/>
    </location>
</feature>
<dbReference type="SUPFAM" id="SSF117856">
    <property type="entry name" value="AF0104/ALDC/Ptd012-like"/>
    <property type="match status" value="1"/>
</dbReference>
<reference evidence="4" key="1">
    <citation type="submission" date="2022-11" db="UniProtKB">
        <authorList>
            <consortium name="WormBaseParasite"/>
        </authorList>
    </citation>
    <scope>IDENTIFICATION</scope>
</reference>
<dbReference type="Proteomes" id="UP000887572">
    <property type="component" value="Unplaced"/>
</dbReference>
<keyword evidence="1" id="KW-0175">Coiled coil</keyword>
<name>A0A914GZN7_GLORO</name>
<feature type="compositionally biased region" description="Low complexity" evidence="2">
    <location>
        <begin position="404"/>
        <end position="464"/>
    </location>
</feature>
<feature type="region of interest" description="Disordered" evidence="2">
    <location>
        <begin position="602"/>
        <end position="662"/>
    </location>
</feature>
<keyword evidence="3" id="KW-1185">Reference proteome</keyword>
<proteinExistence type="predicted"/>
<evidence type="ECO:0000256" key="1">
    <source>
        <dbReference type="SAM" id="Coils"/>
    </source>
</evidence>
<feature type="coiled-coil region" evidence="1">
    <location>
        <begin position="970"/>
        <end position="997"/>
    </location>
</feature>
<dbReference type="WBParaSite" id="Gr19_v10_g11879.t1">
    <property type="protein sequence ID" value="Gr19_v10_g11879.t1"/>
    <property type="gene ID" value="Gr19_v10_g11879"/>
</dbReference>
<feature type="compositionally biased region" description="Low complexity" evidence="2">
    <location>
        <begin position="624"/>
        <end position="648"/>
    </location>
</feature>
<feature type="region of interest" description="Disordered" evidence="2">
    <location>
        <begin position="400"/>
        <end position="503"/>
    </location>
</feature>
<protein>
    <submittedName>
        <fullName evidence="4">Uncharacterized protein</fullName>
    </submittedName>
</protein>
<evidence type="ECO:0000313" key="4">
    <source>
        <dbReference type="WBParaSite" id="Gr19_v10_g11879.t1"/>
    </source>
</evidence>
<evidence type="ECO:0000313" key="3">
    <source>
        <dbReference type="Proteomes" id="UP000887572"/>
    </source>
</evidence>
<accession>A0A914GZN7</accession>
<feature type="compositionally biased region" description="Polar residues" evidence="2">
    <location>
        <begin position="558"/>
        <end position="569"/>
    </location>
</feature>
<feature type="region of interest" description="Disordered" evidence="2">
    <location>
        <begin position="542"/>
        <end position="588"/>
    </location>
</feature>
<feature type="compositionally biased region" description="Low complexity" evidence="2">
    <location>
        <begin position="570"/>
        <end position="583"/>
    </location>
</feature>
<feature type="coiled-coil region" evidence="1">
    <location>
        <begin position="1038"/>
        <end position="1075"/>
    </location>
</feature>
<feature type="compositionally biased region" description="Polar residues" evidence="2">
    <location>
        <begin position="608"/>
        <end position="623"/>
    </location>
</feature>
<evidence type="ECO:0000256" key="2">
    <source>
        <dbReference type="SAM" id="MobiDB-lite"/>
    </source>
</evidence>
<sequence>MAQQLAIPFSLSRPNGQRRGQCFFNPLFRKWLFAAAIVTATASPLPEGKPAVNGANTNVPSSDAMPELIKPNVAELIPELRSVLRPAFSSVHCDLATCPSLNQAPFNLPVQGLGQLIYIVPDTITSDEAAKQVDGGTVLGTSNGFHIVTDGKSPQQVLRLMLSGPTTRAGSAGTDWRQPIRQFFNERLGEDSWALVTACRGSIGLLKTETASECAKEAGSDQQQQKNVMVWLAAVNRRIVAGKKLVKKKVVRKVVRKNSKSSSPEKNGSPPIENGTAPFSEIDANGAVPKSPMTNGTSSGAKSVSAVIVGRMASLFNNCAGNGSGEENSTSTETDSGALHEICVARYGDEEPIVEAATDSSGGTSAGLAPEAVPGTSVAELWSPESASGTCSVDMRIKDAEPDTSAAESGASGTVSGTSAAKHASSEAVSSTSAVEHPASEAVSSTSAVEHPVSEAVSSTSAVEHPASEAVSGSEIAETKPKRSGAKVAGQSVDGPSTTTGRVGAVSGVAANAQSVVETVPGSPQVKEGRSQSLDGPLAAADLLNGSEDTGGRAFQPRRSNANLASNRAGSTPSPTGSESPCSFLSATSGTSETLINRRFRREDAPSPSLSLLTAGTAPQQQLSSSVGTGISSTTSARRSATNGSAGSTNGGGGSGASSRLVNGGYQHQLNILSPISSCGSVSEENERDFRSARDDITSTTITNAPGDEEDEEDQTLMLLAHQRGESAERSLTGGPELLEMDEVSMRDDFSLMSTVSSQAPQRITGTVTTTGGGTLTSATGAGGRFQSSLLATRRDEASVGGGGRGFSSSSKWSGRRRSSPSPPQKGSRTGLDTLASSANSPQFVSGMASWRMPVTVLLQTLGLLSYKELSELRRVHPHWDELCGQLLNQGYYQLIGRAQWLLTESQRKLNREPRLAQPIQLLTRLHVHVLNPVDAMRSFLDEGVLCFPYGALLDRSFGILGRIEEIVAASREQISYDEASDQLDQLQELARRANVHYRQIVEPDAEKRMSEMYRLSAQQRLQRLDSFLVESSMSRVERESEKARSDMRWELEQLKEQNTQLKKENRDLKNLCIRLDGRVDVLERKFKTMARLLQ</sequence>
<feature type="compositionally biased region" description="Low complexity" evidence="2">
    <location>
        <begin position="765"/>
        <end position="780"/>
    </location>
</feature>